<proteinExistence type="inferred from homology"/>
<dbReference type="AlphaFoldDB" id="E3PY77"/>
<dbReference type="STRING" id="1511.CLOST_1272"/>
<evidence type="ECO:0000256" key="2">
    <source>
        <dbReference type="RuleBase" id="RU362080"/>
    </source>
</evidence>
<reference evidence="4" key="1">
    <citation type="journal article" date="2010" name="BMC Genomics">
        <title>Clostridium sticklandii, a specialist in amino acid degradation:revisiting its metabolism through its genome sequence.</title>
        <authorList>
            <person name="Fonknechten N."/>
            <person name="Chaussonnerie S."/>
            <person name="Tricot S."/>
            <person name="Lajus A."/>
            <person name="Andreesen J.R."/>
            <person name="Perchat N."/>
            <person name="Pelletier E."/>
            <person name="Gouyvenoux M."/>
            <person name="Barbe V."/>
            <person name="Salanoubat M."/>
            <person name="Le Paslier D."/>
            <person name="Weissenbach J."/>
            <person name="Cohen G.N."/>
            <person name="Kreimeyer A."/>
        </authorList>
    </citation>
    <scope>NUCLEOTIDE SEQUENCE [LARGE SCALE GENOMIC DNA]</scope>
    <source>
        <strain evidence="4">ATCC 12662 / DSM 519 / JCM 1433 / CCUG 9281 / NCIMB 10654 / HF</strain>
    </source>
</reference>
<comment type="similarity">
    <text evidence="1 2">Belongs to the phD/YefM antitoxin family.</text>
</comment>
<dbReference type="SUPFAM" id="SSF143120">
    <property type="entry name" value="YefM-like"/>
    <property type="match status" value="1"/>
</dbReference>
<evidence type="ECO:0000256" key="1">
    <source>
        <dbReference type="ARBA" id="ARBA00009981"/>
    </source>
</evidence>
<evidence type="ECO:0000313" key="3">
    <source>
        <dbReference type="EMBL" id="CBH21392.1"/>
    </source>
</evidence>
<dbReference type="BioCyc" id="CSTI499177:GJE9-1320-MONOMER"/>
<name>E3PY77_ACESD</name>
<dbReference type="Gene3D" id="3.40.1620.10">
    <property type="entry name" value="YefM-like domain"/>
    <property type="match status" value="1"/>
</dbReference>
<dbReference type="Proteomes" id="UP000007041">
    <property type="component" value="Chromosome"/>
</dbReference>
<dbReference type="Pfam" id="PF02604">
    <property type="entry name" value="PhdYeFM_antitox"/>
    <property type="match status" value="1"/>
</dbReference>
<sequence length="82" mass="9765">MLNNPKIQVSITEANQNFSKVAKIVDEEKIVVVLKQNKPKYLIIDFEEFSKMEKNNQEEKTWEEVSKKMLFKNLDAYKELEK</sequence>
<dbReference type="InterPro" id="IPR006442">
    <property type="entry name" value="Antitoxin_Phd/YefM"/>
</dbReference>
<evidence type="ECO:0000313" key="4">
    <source>
        <dbReference type="Proteomes" id="UP000007041"/>
    </source>
</evidence>
<dbReference type="InterPro" id="IPR036165">
    <property type="entry name" value="YefM-like_sf"/>
</dbReference>
<dbReference type="EMBL" id="FP565809">
    <property type="protein sequence ID" value="CBH21392.1"/>
    <property type="molecule type" value="Genomic_DNA"/>
</dbReference>
<keyword evidence="4" id="KW-1185">Reference proteome</keyword>
<comment type="function">
    <text evidence="2">Antitoxin component of a type II toxin-antitoxin (TA) system.</text>
</comment>
<dbReference type="KEGG" id="cst:CLOST_1272"/>
<organism evidence="3 4">
    <name type="scientific">Acetoanaerobium sticklandii (strain ATCC 12662 / DSM 519 / JCM 1433 / CCUG 9281 / NCIMB 10654 / HF)</name>
    <name type="common">Clostridium sticklandii</name>
    <dbReference type="NCBI Taxonomy" id="499177"/>
    <lineage>
        <taxon>Bacteria</taxon>
        <taxon>Bacillati</taxon>
        <taxon>Bacillota</taxon>
        <taxon>Clostridia</taxon>
        <taxon>Peptostreptococcales</taxon>
        <taxon>Filifactoraceae</taxon>
        <taxon>Acetoanaerobium</taxon>
    </lineage>
</organism>
<accession>E3PY77</accession>
<dbReference type="HOGENOM" id="CLU_176907_0_0_9"/>
<protein>
    <recommendedName>
        <fullName evidence="2">Antitoxin</fullName>
    </recommendedName>
</protein>
<gene>
    <name evidence="3" type="ordered locus">CLOST_1272</name>
</gene>
<dbReference type="eggNOG" id="ENOG5032Z8R">
    <property type="taxonomic scope" value="Bacteria"/>
</dbReference>